<evidence type="ECO:0000256" key="4">
    <source>
        <dbReference type="ARBA" id="ARBA00023098"/>
    </source>
</evidence>
<dbReference type="Proteomes" id="UP000198649">
    <property type="component" value="Unassembled WGS sequence"/>
</dbReference>
<dbReference type="Pfam" id="PF23562">
    <property type="entry name" value="AMP-binding_C_3"/>
    <property type="match status" value="1"/>
</dbReference>
<dbReference type="RefSeq" id="WP_091110579.1">
    <property type="nucleotide sequence ID" value="NZ_BKAF01000004.1"/>
</dbReference>
<evidence type="ECO:0000256" key="5">
    <source>
        <dbReference type="ARBA" id="ARBA00032875"/>
    </source>
</evidence>
<dbReference type="OrthoDB" id="9803968at2"/>
<dbReference type="GO" id="GO:0016020">
    <property type="term" value="C:membrane"/>
    <property type="evidence" value="ECO:0007669"/>
    <property type="project" value="TreeGrafter"/>
</dbReference>
<keyword evidence="3" id="KW-0276">Fatty acid metabolism</keyword>
<evidence type="ECO:0000256" key="2">
    <source>
        <dbReference type="ARBA" id="ARBA00022598"/>
    </source>
</evidence>
<name>A0A1I3D741_9ACTN</name>
<evidence type="ECO:0000313" key="8">
    <source>
        <dbReference type="Proteomes" id="UP000198649"/>
    </source>
</evidence>
<dbReference type="STRING" id="1005945.SAMN05216561_102380"/>
<gene>
    <name evidence="7" type="ORF">SAMN05216561_102380</name>
</gene>
<dbReference type="GO" id="GO:0004467">
    <property type="term" value="F:long-chain fatty acid-CoA ligase activity"/>
    <property type="evidence" value="ECO:0007669"/>
    <property type="project" value="TreeGrafter"/>
</dbReference>
<dbReference type="InterPro" id="IPR042099">
    <property type="entry name" value="ANL_N_sf"/>
</dbReference>
<proteinExistence type="inferred from homology"/>
<protein>
    <recommendedName>
        <fullName evidence="5">Acyl-CoA synthetase</fullName>
    </recommendedName>
</protein>
<dbReference type="CDD" id="cd05907">
    <property type="entry name" value="VL_LC_FACS_like"/>
    <property type="match status" value="1"/>
</dbReference>
<comment type="similarity">
    <text evidence="1">Belongs to the ATP-dependent AMP-binding enzyme family.</text>
</comment>
<dbReference type="EMBL" id="FOQG01000002">
    <property type="protein sequence ID" value="SFH82533.1"/>
    <property type="molecule type" value="Genomic_DNA"/>
</dbReference>
<dbReference type="SUPFAM" id="SSF56801">
    <property type="entry name" value="Acetyl-CoA synthetase-like"/>
    <property type="match status" value="1"/>
</dbReference>
<keyword evidence="4" id="KW-0443">Lipid metabolism</keyword>
<dbReference type="PANTHER" id="PTHR43272:SF32">
    <property type="entry name" value="AMP-DEPENDENT SYNTHETASE_LIGASE DOMAIN-CONTAINING PROTEIN"/>
    <property type="match status" value="1"/>
</dbReference>
<keyword evidence="2" id="KW-0436">Ligase</keyword>
<dbReference type="InterPro" id="IPR000873">
    <property type="entry name" value="AMP-dep_synth/lig_dom"/>
</dbReference>
<feature type="domain" description="AMP-dependent synthetase/ligase" evidence="6">
    <location>
        <begin position="30"/>
        <end position="426"/>
    </location>
</feature>
<dbReference type="AlphaFoldDB" id="A0A1I3D741"/>
<accession>A0A1I3D741</accession>
<evidence type="ECO:0000313" key="7">
    <source>
        <dbReference type="EMBL" id="SFH82533.1"/>
    </source>
</evidence>
<dbReference type="PROSITE" id="PS00455">
    <property type="entry name" value="AMP_BINDING"/>
    <property type="match status" value="1"/>
</dbReference>
<evidence type="ECO:0000256" key="1">
    <source>
        <dbReference type="ARBA" id="ARBA00006432"/>
    </source>
</evidence>
<dbReference type="Gene3D" id="3.40.50.12780">
    <property type="entry name" value="N-terminal domain of ligase-like"/>
    <property type="match status" value="1"/>
</dbReference>
<dbReference type="InterPro" id="IPR020845">
    <property type="entry name" value="AMP-binding_CS"/>
</dbReference>
<evidence type="ECO:0000259" key="6">
    <source>
        <dbReference type="Pfam" id="PF00501"/>
    </source>
</evidence>
<reference evidence="7 8" key="1">
    <citation type="submission" date="2016-10" db="EMBL/GenBank/DDBJ databases">
        <authorList>
            <person name="de Groot N.N."/>
        </authorList>
    </citation>
    <scope>NUCLEOTIDE SEQUENCE [LARGE SCALE GENOMIC DNA]</scope>
    <source>
        <strain evidence="7 8">CGMCC 1.11156</strain>
    </source>
</reference>
<keyword evidence="8" id="KW-1185">Reference proteome</keyword>
<dbReference type="PANTHER" id="PTHR43272">
    <property type="entry name" value="LONG-CHAIN-FATTY-ACID--COA LIGASE"/>
    <property type="match status" value="1"/>
</dbReference>
<sequence>MREFSTPLTIEIPATGNLTDDVVVNARDAADAVTFSRRGDNGWEGVTSVQFLAEVSAVAKGLIAAGIEAGERVALISKTRYEWTLFDYAIWFAGAVTVPIYETSSAEQVAWILEDSGATAVVAETPAHLARITEVRGGLTELHHVWSITDNAVDVLSRLGEDVSDADLEIRRTTATPLDLATLIYTSGTTGRPKGCMLTHGNFMFELGVAVDELEALFGDEGGSTLLFLPLAHVFARIIQVGAIKTRTRLGHSSDIKHLLDDLQEFKPTFILAVPRVFEKVFNTASQKATADGKGAIFVRAAETAISWSRGLDPGRGRTSIAVKAQHALFNRLVYAKLRDALGGHCVHAVSGGAPLGDRLGHFYRGIGLTILEGYGLTETTGALTVNVPDAMKVGTVGRPIPGTAVRVADDGELLFQGGQVFAGYWNNEAATAEAMERDGWFHTGDVGEVDDEGFVRITGRKKEILVTAGGKNVAPAPLEDRIRAHALVSQCMVVGDRQPFIAALVTIDPDSFPAWAEAHGKRGSIADHVDDPDLRAQVEAAVEEANKAVSKAESIRKFTILPDDWTEERGQLTPSLKLKRNVVMRECKDEVAALYLP</sequence>
<organism evidence="7 8">
    <name type="scientific">Nocardioides psychrotolerans</name>
    <dbReference type="NCBI Taxonomy" id="1005945"/>
    <lineage>
        <taxon>Bacteria</taxon>
        <taxon>Bacillati</taxon>
        <taxon>Actinomycetota</taxon>
        <taxon>Actinomycetes</taxon>
        <taxon>Propionibacteriales</taxon>
        <taxon>Nocardioidaceae</taxon>
        <taxon>Nocardioides</taxon>
    </lineage>
</organism>
<dbReference type="Pfam" id="PF00501">
    <property type="entry name" value="AMP-binding"/>
    <property type="match status" value="1"/>
</dbReference>
<evidence type="ECO:0000256" key="3">
    <source>
        <dbReference type="ARBA" id="ARBA00022832"/>
    </source>
</evidence>